<evidence type="ECO:0000256" key="1">
    <source>
        <dbReference type="SAM" id="MobiDB-lite"/>
    </source>
</evidence>
<dbReference type="SUPFAM" id="SSF52540">
    <property type="entry name" value="P-loop containing nucleoside triphosphate hydrolases"/>
    <property type="match status" value="1"/>
</dbReference>
<dbReference type="Gene3D" id="1.20.272.10">
    <property type="match status" value="1"/>
</dbReference>
<feature type="compositionally biased region" description="Basic residues" evidence="1">
    <location>
        <begin position="21"/>
        <end position="30"/>
    </location>
</feature>
<feature type="region of interest" description="Disordered" evidence="1">
    <location>
        <begin position="1"/>
        <end position="39"/>
    </location>
</feature>
<dbReference type="InterPro" id="IPR050238">
    <property type="entry name" value="DNA_Rep/Repair_Clamp_Loader"/>
</dbReference>
<dbReference type="Pfam" id="PF21960">
    <property type="entry name" value="RCF1-5-like_lid"/>
    <property type="match status" value="1"/>
</dbReference>
<feature type="region of interest" description="Disordered" evidence="1">
    <location>
        <begin position="140"/>
        <end position="163"/>
    </location>
</feature>
<dbReference type="PANTHER" id="PTHR11669:SF52">
    <property type="entry name" value="OS10G0574500 PROTEIN"/>
    <property type="match status" value="1"/>
</dbReference>
<dbReference type="Gene3D" id="1.10.8.60">
    <property type="match status" value="1"/>
</dbReference>
<organism evidence="2">
    <name type="scientific">Cucumis melo</name>
    <name type="common">Muskmelon</name>
    <dbReference type="NCBI Taxonomy" id="3656"/>
    <lineage>
        <taxon>Eukaryota</taxon>
        <taxon>Viridiplantae</taxon>
        <taxon>Streptophyta</taxon>
        <taxon>Embryophyta</taxon>
        <taxon>Tracheophyta</taxon>
        <taxon>Spermatophyta</taxon>
        <taxon>Magnoliopsida</taxon>
        <taxon>eudicotyledons</taxon>
        <taxon>Gunneridae</taxon>
        <taxon>Pentapetalae</taxon>
        <taxon>rosids</taxon>
        <taxon>fabids</taxon>
        <taxon>Cucurbitales</taxon>
        <taxon>Cucurbitaceae</taxon>
        <taxon>Benincaseae</taxon>
        <taxon>Cucumis</taxon>
    </lineage>
</organism>
<dbReference type="InterPro" id="IPR027417">
    <property type="entry name" value="P-loop_NTPase"/>
</dbReference>
<evidence type="ECO:0000313" key="2">
    <source>
        <dbReference type="EnsemblPlants" id="MELO3C006229.2.1"/>
    </source>
</evidence>
<dbReference type="SUPFAM" id="SSF48019">
    <property type="entry name" value="post-AAA+ oligomerization domain-like"/>
    <property type="match status" value="1"/>
</dbReference>
<sequence>MATQQQLQQPSLRRSLSDSNHRRRRSRRRATISTTSSKSSWSSKLGKLLARLALLSRDSDLTEESLEAHNKRINDLDTLEKTPKSSPYYRGLTDSSLAINYHHGPLNSTPYNVTYATSAAPSTQSSIVSKFKEYWAPCLRKQQQQQQPPHTTPHKVPPRQHQRIQTVTTSTTVVTKATWFSSGSTSASANFKEEMSSDEMMTKKKLLRERLVVSNGGERRDRGGGSGSGGGGVVVVEEMEKERYSWGDNYRPKFLEDFICNKKTAIELKEMVKEKGCGHYYIFEGAPGVGKRTMIQAMLREAFGNQSVEIKEVVKVFDLKSEMLGSIEVKVKESSHYVEVNMSQTKGFEKQVIVQLMKESHSPLPCNHANCRGILLCEADQLSNETLMYVKWAIERNKGCTKIFFCCTDASKLHLLSSVCTLVHLSPPSKQEIVEVLEFIAKQQGFDLSKRLAERIADNSKNNLRQAIRSLEASWKKSQLFDEDENKLLTGWEDDIADVAKKIVEEQSPKQLYIVRGKLKKLIEYDVSPNFIFRTLVDELKKFLDEELQRRVEGFYADYYKLEEKAFVSERGSGEETVVKGQNDPVRKNVNHFLKIEEFIAKFMSCYKGEANAMKINK</sequence>
<evidence type="ECO:0008006" key="3">
    <source>
        <dbReference type="Google" id="ProtNLM"/>
    </source>
</evidence>
<dbReference type="EnsemblPlants" id="MELO3C006229.2.1">
    <property type="protein sequence ID" value="MELO3C006229.2.1"/>
    <property type="gene ID" value="MELO3C006229.2"/>
</dbReference>
<dbReference type="eggNOG" id="KOG2035">
    <property type="taxonomic scope" value="Eukaryota"/>
</dbReference>
<accession>A0A9I9CNH5</accession>
<dbReference type="Gene3D" id="3.40.50.300">
    <property type="entry name" value="P-loop containing nucleotide triphosphate hydrolases"/>
    <property type="match status" value="1"/>
</dbReference>
<feature type="compositionally biased region" description="Low complexity" evidence="1">
    <location>
        <begin position="1"/>
        <end position="14"/>
    </location>
</feature>
<protein>
    <recommendedName>
        <fullName evidence="3">Replication factor C subunit 3-like</fullName>
    </recommendedName>
</protein>
<dbReference type="InterPro" id="IPR008921">
    <property type="entry name" value="DNA_pol3_clamp-load_cplx_C"/>
</dbReference>
<gene>
    <name evidence="2" type="primary">103483394</name>
</gene>
<reference evidence="2" key="1">
    <citation type="submission" date="2023-03" db="UniProtKB">
        <authorList>
            <consortium name="EnsemblPlants"/>
        </authorList>
    </citation>
    <scope>IDENTIFICATION</scope>
</reference>
<dbReference type="PANTHER" id="PTHR11669">
    <property type="entry name" value="REPLICATION FACTOR C / DNA POLYMERASE III GAMMA-TAU SUBUNIT"/>
    <property type="match status" value="1"/>
</dbReference>
<dbReference type="RefSeq" id="XP_008438224.2">
    <property type="nucleotide sequence ID" value="XM_008440002.2"/>
</dbReference>
<feature type="compositionally biased region" description="Basic residues" evidence="1">
    <location>
        <begin position="152"/>
        <end position="162"/>
    </location>
</feature>
<name>A0A9I9CNH5_CUCME</name>
<proteinExistence type="predicted"/>